<proteinExistence type="predicted"/>
<evidence type="ECO:0000256" key="6">
    <source>
        <dbReference type="SAM" id="MobiDB-lite"/>
    </source>
</evidence>
<name>A0A5N5SYV6_9CRUS</name>
<dbReference type="GO" id="GO:0000139">
    <property type="term" value="C:Golgi membrane"/>
    <property type="evidence" value="ECO:0007669"/>
    <property type="project" value="TreeGrafter"/>
</dbReference>
<feature type="compositionally biased region" description="Basic and acidic residues" evidence="6">
    <location>
        <begin position="426"/>
        <end position="435"/>
    </location>
</feature>
<feature type="compositionally biased region" description="Polar residues" evidence="6">
    <location>
        <begin position="365"/>
        <end position="380"/>
    </location>
</feature>
<dbReference type="InterPro" id="IPR037278">
    <property type="entry name" value="ARFGAP/RecO"/>
</dbReference>
<feature type="compositionally biased region" description="Polar residues" evidence="6">
    <location>
        <begin position="407"/>
        <end position="421"/>
    </location>
</feature>
<keyword evidence="9" id="KW-1185">Reference proteome</keyword>
<dbReference type="PANTHER" id="PTHR46395:SF1">
    <property type="entry name" value="ADP-RIBOSYLATION FACTOR GTPASE-ACTIVATING PROTEIN 1"/>
    <property type="match status" value="1"/>
</dbReference>
<evidence type="ECO:0000259" key="7">
    <source>
        <dbReference type="PROSITE" id="PS50115"/>
    </source>
</evidence>
<feature type="compositionally biased region" description="Low complexity" evidence="6">
    <location>
        <begin position="320"/>
        <end position="341"/>
    </location>
</feature>
<dbReference type="PRINTS" id="PR00405">
    <property type="entry name" value="REVINTRACTNG"/>
</dbReference>
<reference evidence="8 9" key="1">
    <citation type="journal article" date="2019" name="PLoS Biol.">
        <title>Sex chromosomes control vertical transmission of feminizing Wolbachia symbionts in an isopod.</title>
        <authorList>
            <person name="Becking T."/>
            <person name="Chebbi M.A."/>
            <person name="Giraud I."/>
            <person name="Moumen B."/>
            <person name="Laverre T."/>
            <person name="Caubet Y."/>
            <person name="Peccoud J."/>
            <person name="Gilbert C."/>
            <person name="Cordaux R."/>
        </authorList>
    </citation>
    <scope>NUCLEOTIDE SEQUENCE [LARGE SCALE GENOMIC DNA]</scope>
    <source>
        <strain evidence="8">ANa2</strain>
        <tissue evidence="8">Whole body excluding digestive tract and cuticle</tissue>
    </source>
</reference>
<evidence type="ECO:0000313" key="8">
    <source>
        <dbReference type="EMBL" id="KAB7499404.1"/>
    </source>
</evidence>
<feature type="region of interest" description="Disordered" evidence="6">
    <location>
        <begin position="192"/>
        <end position="223"/>
    </location>
</feature>
<dbReference type="GO" id="GO:0032012">
    <property type="term" value="P:regulation of ARF protein signal transduction"/>
    <property type="evidence" value="ECO:0007669"/>
    <property type="project" value="TreeGrafter"/>
</dbReference>
<dbReference type="SMART" id="SM00105">
    <property type="entry name" value="ArfGap"/>
    <property type="match status" value="1"/>
</dbReference>
<dbReference type="SUPFAM" id="SSF57863">
    <property type="entry name" value="ArfGap/RecO-like zinc finger"/>
    <property type="match status" value="1"/>
</dbReference>
<keyword evidence="1" id="KW-0343">GTPase activation</keyword>
<comment type="caution">
    <text evidence="8">The sequence shown here is derived from an EMBL/GenBank/DDBJ whole genome shotgun (WGS) entry which is preliminary data.</text>
</comment>
<evidence type="ECO:0000256" key="1">
    <source>
        <dbReference type="ARBA" id="ARBA00022468"/>
    </source>
</evidence>
<dbReference type="Proteomes" id="UP000326759">
    <property type="component" value="Unassembled WGS sequence"/>
</dbReference>
<dbReference type="AlphaFoldDB" id="A0A5N5SYV6"/>
<dbReference type="PROSITE" id="PS50115">
    <property type="entry name" value="ARFGAP"/>
    <property type="match status" value="1"/>
</dbReference>
<gene>
    <name evidence="8" type="primary">ARFGAP1</name>
    <name evidence="8" type="ORF">Anas_04346</name>
</gene>
<dbReference type="InterPro" id="IPR001164">
    <property type="entry name" value="ArfGAP_dom"/>
</dbReference>
<feature type="domain" description="Arf-GAP" evidence="7">
    <location>
        <begin position="7"/>
        <end position="76"/>
    </location>
</feature>
<feature type="region of interest" description="Disordered" evidence="6">
    <location>
        <begin position="305"/>
        <end position="480"/>
    </location>
</feature>
<keyword evidence="4" id="KW-0862">Zinc</keyword>
<evidence type="ECO:0000256" key="5">
    <source>
        <dbReference type="PROSITE-ProRule" id="PRU00288"/>
    </source>
</evidence>
<dbReference type="GO" id="GO:0005096">
    <property type="term" value="F:GTPase activator activity"/>
    <property type="evidence" value="ECO:0007669"/>
    <property type="project" value="UniProtKB-KW"/>
</dbReference>
<feature type="region of interest" description="Disordered" evidence="6">
    <location>
        <begin position="128"/>
        <end position="154"/>
    </location>
</feature>
<protein>
    <submittedName>
        <fullName evidence="8">ADP-ribosylation factor GTPase-activating protein 1</fullName>
    </submittedName>
</protein>
<organism evidence="8 9">
    <name type="scientific">Armadillidium nasatum</name>
    <dbReference type="NCBI Taxonomy" id="96803"/>
    <lineage>
        <taxon>Eukaryota</taxon>
        <taxon>Metazoa</taxon>
        <taxon>Ecdysozoa</taxon>
        <taxon>Arthropoda</taxon>
        <taxon>Crustacea</taxon>
        <taxon>Multicrustacea</taxon>
        <taxon>Malacostraca</taxon>
        <taxon>Eumalacostraca</taxon>
        <taxon>Peracarida</taxon>
        <taxon>Isopoda</taxon>
        <taxon>Oniscidea</taxon>
        <taxon>Crinocheta</taxon>
        <taxon>Armadillidiidae</taxon>
        <taxon>Armadillidium</taxon>
    </lineage>
</organism>
<evidence type="ECO:0000256" key="2">
    <source>
        <dbReference type="ARBA" id="ARBA00022723"/>
    </source>
</evidence>
<dbReference type="OrthoDB" id="983479at2759"/>
<feature type="compositionally biased region" description="Acidic residues" evidence="6">
    <location>
        <begin position="470"/>
        <end position="480"/>
    </location>
</feature>
<dbReference type="CDD" id="cd08830">
    <property type="entry name" value="ArfGap_ArfGap1"/>
    <property type="match status" value="1"/>
</dbReference>
<dbReference type="GO" id="GO:0030100">
    <property type="term" value="P:regulation of endocytosis"/>
    <property type="evidence" value="ECO:0007669"/>
    <property type="project" value="TreeGrafter"/>
</dbReference>
<evidence type="ECO:0000313" key="9">
    <source>
        <dbReference type="Proteomes" id="UP000326759"/>
    </source>
</evidence>
<keyword evidence="3 5" id="KW-0863">Zinc-finger</keyword>
<dbReference type="EMBL" id="SEYY01018383">
    <property type="protein sequence ID" value="KAB7499404.1"/>
    <property type="molecule type" value="Genomic_DNA"/>
</dbReference>
<evidence type="ECO:0000256" key="3">
    <source>
        <dbReference type="ARBA" id="ARBA00022771"/>
    </source>
</evidence>
<dbReference type="InterPro" id="IPR038508">
    <property type="entry name" value="ArfGAP_dom_sf"/>
</dbReference>
<dbReference type="Gene3D" id="1.10.220.150">
    <property type="entry name" value="Arf GTPase activating protein"/>
    <property type="match status" value="1"/>
</dbReference>
<dbReference type="GO" id="GO:0008270">
    <property type="term" value="F:zinc ion binding"/>
    <property type="evidence" value="ECO:0007669"/>
    <property type="project" value="UniProtKB-KW"/>
</dbReference>
<accession>A0A5N5SYV6</accession>
<dbReference type="PANTHER" id="PTHR46395">
    <property type="entry name" value="ADP-RIBOSYLATION FACTOR GTPASE-ACTIVATING PROTEIN 1"/>
    <property type="match status" value="1"/>
</dbReference>
<keyword evidence="2" id="KW-0479">Metal-binding</keyword>
<dbReference type="Pfam" id="PF01412">
    <property type="entry name" value="ArfGap"/>
    <property type="match status" value="1"/>
</dbReference>
<evidence type="ECO:0000256" key="4">
    <source>
        <dbReference type="ARBA" id="ARBA00022833"/>
    </source>
</evidence>
<feature type="compositionally biased region" description="Polar residues" evidence="6">
    <location>
        <begin position="387"/>
        <end position="398"/>
    </location>
</feature>
<sequence length="480" mass="53049">MASPRTRRNLAELRLKNNNNKCFDCGCHNPQWASVSYGIWICLECSGKHRSLGVHLSFVRSITMDKWKDLELEKMKFLESQPDYDHDAPFSVKYNSKAAALYRDKLSTEAQGKPWSIESSSARNYQSSTIHKSSSTPSFKSSNDNSGYGSSSNSNGFGGFQSGYNDGYQGGYQNGNLRNQTESFFARVQEENANRPDYLPPSQGGRYSGFGNTPNPPPKSSSTEFFDSAVSSLSTGWSMLSLGATKFAHKAAEVSSVAVEKASEYGQTIQEKVKEGKLIDELSTQASSLTSKVTETARVWSASSGVSSMLGGNQHQRLMGSSGEELGTTSPTTPSTYQSSPNLLERGKEKGANFFGGFDGGYQRLENQNTDRTNRKNSWGENWESDWGNQEKNFSSLDNDTKKERNLNSPKEQTKQMNSKMTMKGSLKESKKDQEDLLLDFDSPSSNDSKKKVGTGSASGDDAVGHTWDNWDDDNWEKIQ</sequence>
<feature type="compositionally biased region" description="Polar residues" evidence="6">
    <location>
        <begin position="305"/>
        <end position="316"/>
    </location>
</feature>